<comment type="similarity">
    <text evidence="2">Belongs to the zinc-containing alcohol dehydrogenase family.</text>
</comment>
<evidence type="ECO:0000256" key="2">
    <source>
        <dbReference type="ARBA" id="ARBA00008072"/>
    </source>
</evidence>
<sequence length="380" mass="40196">MRALVYKGPREVAVEQVPDAAVEQPTDAVIRITATNICGSDLHMYEGRTDLETGMVIGHENLGEVVEVGSGIAKLSIGDRVVLPFNIGCGFCENCEQGRTGFCLTVNPGVAGGAYGFAGMGGYSGGQAEYLRVPFADFNALQLPEDSVEKENDYVMLADIFPTGWHGTRLAKVAPGDTVTVYGGGPVGLMAAYSAVLQGASEVYVIDHLAERLALAEKFGAIGVDSSTGDPIEQIKDATHGRGTDRGVEAIGYQAHDSQGVEQPNMTMNGLVEVVKATGTIGVVGLFLPEDPGASDELAKKGQLAFDYGKFWFKGQTVGNGQANVKNYNRALAKLIHTGRATPSMLVSHNLGLDAAPDAYRHFDARDDGWTKVVLNPTKG</sequence>
<dbReference type="InterPro" id="IPR013154">
    <property type="entry name" value="ADH-like_N"/>
</dbReference>
<dbReference type="Pfam" id="PF08240">
    <property type="entry name" value="ADH_N"/>
    <property type="match status" value="1"/>
</dbReference>
<organism evidence="8 9">
    <name type="scientific">Klenkia brasiliensis</name>
    <dbReference type="NCBI Taxonomy" id="333142"/>
    <lineage>
        <taxon>Bacteria</taxon>
        <taxon>Bacillati</taxon>
        <taxon>Actinomycetota</taxon>
        <taxon>Actinomycetes</taxon>
        <taxon>Geodermatophilales</taxon>
        <taxon>Geodermatophilaceae</taxon>
        <taxon>Klenkia</taxon>
    </lineage>
</organism>
<proteinExistence type="inferred from homology"/>
<gene>
    <name evidence="8" type="ORF">SAMN05660324_0087</name>
</gene>
<comment type="cofactor">
    <cofactor evidence="1">
        <name>Zn(2+)</name>
        <dbReference type="ChEBI" id="CHEBI:29105"/>
    </cofactor>
</comment>
<dbReference type="CDD" id="cd08282">
    <property type="entry name" value="PFDH_like"/>
    <property type="match status" value="1"/>
</dbReference>
<dbReference type="PANTHER" id="PTHR42813">
    <property type="entry name" value="ZINC-TYPE ALCOHOL DEHYDROGENASE-LIKE"/>
    <property type="match status" value="1"/>
</dbReference>
<dbReference type="InterPro" id="IPR013149">
    <property type="entry name" value="ADH-like_C"/>
</dbReference>
<accession>A0A1G8AB45</accession>
<evidence type="ECO:0000256" key="3">
    <source>
        <dbReference type="ARBA" id="ARBA00022723"/>
    </source>
</evidence>
<dbReference type="EMBL" id="FNCF01000011">
    <property type="protein sequence ID" value="SDH18111.1"/>
    <property type="molecule type" value="Genomic_DNA"/>
</dbReference>
<dbReference type="PANTHER" id="PTHR42813:SF3">
    <property type="entry name" value="GLUTATHIONE-INDEPENDENT FORMALDEHYDE DEHYDROGENASE"/>
    <property type="match status" value="1"/>
</dbReference>
<dbReference type="OrthoDB" id="241504at2"/>
<dbReference type="Gene3D" id="3.40.50.720">
    <property type="entry name" value="NAD(P)-binding Rossmann-like Domain"/>
    <property type="match status" value="1"/>
</dbReference>
<dbReference type="RefSeq" id="WP_091069294.1">
    <property type="nucleotide sequence ID" value="NZ_FNCF01000011.1"/>
</dbReference>
<feature type="domain" description="Alcohol dehydrogenase-like N-terminal" evidence="7">
    <location>
        <begin position="25"/>
        <end position="137"/>
    </location>
</feature>
<feature type="domain" description="Alcohol dehydrogenase-like C-terminal" evidence="6">
    <location>
        <begin position="186"/>
        <end position="290"/>
    </location>
</feature>
<keyword evidence="5" id="KW-0520">NAD</keyword>
<keyword evidence="9" id="KW-1185">Reference proteome</keyword>
<evidence type="ECO:0000256" key="1">
    <source>
        <dbReference type="ARBA" id="ARBA00001947"/>
    </source>
</evidence>
<keyword evidence="3" id="KW-0479">Metal-binding</keyword>
<evidence type="ECO:0000313" key="9">
    <source>
        <dbReference type="Proteomes" id="UP000198863"/>
    </source>
</evidence>
<evidence type="ECO:0000256" key="5">
    <source>
        <dbReference type="ARBA" id="ARBA00023027"/>
    </source>
</evidence>
<dbReference type="AlphaFoldDB" id="A0A1G8AB45"/>
<dbReference type="InterPro" id="IPR011032">
    <property type="entry name" value="GroES-like_sf"/>
</dbReference>
<dbReference type="Proteomes" id="UP000198863">
    <property type="component" value="Unassembled WGS sequence"/>
</dbReference>
<dbReference type="SUPFAM" id="SSF50129">
    <property type="entry name" value="GroES-like"/>
    <property type="match status" value="1"/>
</dbReference>
<evidence type="ECO:0000259" key="7">
    <source>
        <dbReference type="Pfam" id="PF08240"/>
    </source>
</evidence>
<reference evidence="9" key="1">
    <citation type="submission" date="2016-10" db="EMBL/GenBank/DDBJ databases">
        <authorList>
            <person name="Varghese N."/>
            <person name="Submissions S."/>
        </authorList>
    </citation>
    <scope>NUCLEOTIDE SEQUENCE [LARGE SCALE GENOMIC DNA]</scope>
    <source>
        <strain evidence="9">DSM 44526</strain>
    </source>
</reference>
<keyword evidence="4" id="KW-0862">Zinc</keyword>
<dbReference type="Gene3D" id="3.90.180.10">
    <property type="entry name" value="Medium-chain alcohol dehydrogenases, catalytic domain"/>
    <property type="match status" value="1"/>
</dbReference>
<dbReference type="SUPFAM" id="SSF51735">
    <property type="entry name" value="NAD(P)-binding Rossmann-fold domains"/>
    <property type="match status" value="1"/>
</dbReference>
<name>A0A1G8AB45_9ACTN</name>
<dbReference type="Pfam" id="PF00107">
    <property type="entry name" value="ADH_zinc_N"/>
    <property type="match status" value="1"/>
</dbReference>
<dbReference type="InterPro" id="IPR036291">
    <property type="entry name" value="NAD(P)-bd_dom_sf"/>
</dbReference>
<evidence type="ECO:0000313" key="8">
    <source>
        <dbReference type="EMBL" id="SDH18111.1"/>
    </source>
</evidence>
<evidence type="ECO:0000259" key="6">
    <source>
        <dbReference type="Pfam" id="PF00107"/>
    </source>
</evidence>
<dbReference type="GO" id="GO:0046872">
    <property type="term" value="F:metal ion binding"/>
    <property type="evidence" value="ECO:0007669"/>
    <property type="project" value="UniProtKB-KW"/>
</dbReference>
<evidence type="ECO:0000256" key="4">
    <source>
        <dbReference type="ARBA" id="ARBA00022833"/>
    </source>
</evidence>
<protein>
    <submittedName>
        <fullName evidence="8">Threonine dehydrogenase</fullName>
    </submittedName>
</protein>